<dbReference type="FunFam" id="1.10.3730.10:FF:000001">
    <property type="entry name" value="Pyrroline-5-carboxylate reductase"/>
    <property type="match status" value="1"/>
</dbReference>
<dbReference type="InterPro" id="IPR029036">
    <property type="entry name" value="P5CR_dimer"/>
</dbReference>
<evidence type="ECO:0000259" key="14">
    <source>
        <dbReference type="Pfam" id="PF14748"/>
    </source>
</evidence>
<dbReference type="InterPro" id="IPR008927">
    <property type="entry name" value="6-PGluconate_DH-like_C_sf"/>
</dbReference>
<dbReference type="RefSeq" id="WP_000360702.1">
    <property type="nucleotide sequence ID" value="NZ_CP009335.1"/>
</dbReference>
<evidence type="ECO:0000256" key="11">
    <source>
        <dbReference type="PIRSR" id="PIRSR000193-1"/>
    </source>
</evidence>
<feature type="domain" description="Pyrroline-5-carboxylate reductase dimerisation" evidence="14">
    <location>
        <begin position="162"/>
        <end position="266"/>
    </location>
</feature>
<evidence type="ECO:0000256" key="1">
    <source>
        <dbReference type="ARBA" id="ARBA00004496"/>
    </source>
</evidence>
<evidence type="ECO:0000256" key="3">
    <source>
        <dbReference type="ARBA" id="ARBA00022490"/>
    </source>
</evidence>
<dbReference type="EMBL" id="CP009335">
    <property type="protein sequence ID" value="AJG76658.1"/>
    <property type="molecule type" value="Genomic_DNA"/>
</dbReference>
<evidence type="ECO:0000313" key="18">
    <source>
        <dbReference type="Proteomes" id="UP000501107"/>
    </source>
</evidence>
<accession>A0A0B5NWY1</accession>
<dbReference type="InterPro" id="IPR028939">
    <property type="entry name" value="P5C_Rdtase_cat_N"/>
</dbReference>
<keyword evidence="6 9" id="KW-0521">NADP</keyword>
<dbReference type="PANTHER" id="PTHR11645">
    <property type="entry name" value="PYRROLINE-5-CARBOXYLATE REDUCTASE"/>
    <property type="match status" value="1"/>
</dbReference>
<dbReference type="PANTHER" id="PTHR11645:SF0">
    <property type="entry name" value="PYRROLINE-5-CARBOXYLATE REDUCTASE 3"/>
    <property type="match status" value="1"/>
</dbReference>
<dbReference type="InterPro" id="IPR036291">
    <property type="entry name" value="NAD(P)-bd_dom_sf"/>
</dbReference>
<dbReference type="PROSITE" id="PS00521">
    <property type="entry name" value="P5CR"/>
    <property type="match status" value="1"/>
</dbReference>
<dbReference type="EC" id="1.5.1.2" evidence="9 10"/>
<comment type="catalytic activity">
    <reaction evidence="9 12">
        <text>L-proline + NADP(+) = (S)-1-pyrroline-5-carboxylate + NADPH + 2 H(+)</text>
        <dbReference type="Rhea" id="RHEA:14109"/>
        <dbReference type="ChEBI" id="CHEBI:15378"/>
        <dbReference type="ChEBI" id="CHEBI:17388"/>
        <dbReference type="ChEBI" id="CHEBI:57783"/>
        <dbReference type="ChEBI" id="CHEBI:58349"/>
        <dbReference type="ChEBI" id="CHEBI:60039"/>
        <dbReference type="EC" id="1.5.1.2"/>
    </reaction>
</comment>
<dbReference type="Gene3D" id="3.40.50.720">
    <property type="entry name" value="NAD(P)-binding Rossmann-like Domain"/>
    <property type="match status" value="1"/>
</dbReference>
<sequence>MDKQIGFIGCGNMGMAIIGGMLNKKIVSSNKIMCSDLNTTNLENASEKYGISITTDNNEVAKNADILILSIKPDLYASVINEIKEEIKSDVIVVTIAAGKSIKSTEDSFDTKLKVVRVMPNTPALVGEGMSALCPNEMVTEKDLEDVLNIFNSFGQSEIVSEKLMDVVTSVSGSSPAYVYMIIEAMADAAVLDGMPRNQAYKFAAQAVLGSAKMVLETGIHPGELKDMVCSPGGTTIEAVATLEEKGLRTAIISAMQRCTQKSVELSGQTKK</sequence>
<feature type="binding site" evidence="11">
    <location>
        <begin position="8"/>
        <end position="13"/>
    </location>
    <ligand>
        <name>NADP(+)</name>
        <dbReference type="ChEBI" id="CHEBI:58349"/>
    </ligand>
</feature>
<comment type="similarity">
    <text evidence="2 9 12">Belongs to the pyrroline-5-carboxylate reductase family.</text>
</comment>
<evidence type="ECO:0000313" key="17">
    <source>
        <dbReference type="Proteomes" id="UP000031876"/>
    </source>
</evidence>
<dbReference type="InterPro" id="IPR000304">
    <property type="entry name" value="Pyrroline-COOH_reductase"/>
</dbReference>
<keyword evidence="3 9" id="KW-0963">Cytoplasm</keyword>
<dbReference type="InterPro" id="IPR053790">
    <property type="entry name" value="P5CR-like_CS"/>
</dbReference>
<dbReference type="SUPFAM" id="SSF48179">
    <property type="entry name" value="6-phosphogluconate dehydrogenase C-terminal domain-like"/>
    <property type="match status" value="1"/>
</dbReference>
<organism evidence="16 18">
    <name type="scientific">Bacillus thuringiensis</name>
    <dbReference type="NCBI Taxonomy" id="1428"/>
    <lineage>
        <taxon>Bacteria</taxon>
        <taxon>Bacillati</taxon>
        <taxon>Bacillota</taxon>
        <taxon>Bacilli</taxon>
        <taxon>Bacillales</taxon>
        <taxon>Bacillaceae</taxon>
        <taxon>Bacillus</taxon>
        <taxon>Bacillus cereus group</taxon>
    </lineage>
</organism>
<dbReference type="PIRSF" id="PIRSF000193">
    <property type="entry name" value="Pyrrol-5-carb_rd"/>
    <property type="match status" value="1"/>
</dbReference>
<dbReference type="EMBL" id="CP053980">
    <property type="protein sequence ID" value="QKH27721.1"/>
    <property type="molecule type" value="Genomic_DNA"/>
</dbReference>
<evidence type="ECO:0000259" key="13">
    <source>
        <dbReference type="Pfam" id="PF03807"/>
    </source>
</evidence>
<dbReference type="KEGG" id="btw:BF38_4146"/>
<evidence type="ECO:0000256" key="5">
    <source>
        <dbReference type="ARBA" id="ARBA00022650"/>
    </source>
</evidence>
<evidence type="ECO:0000256" key="10">
    <source>
        <dbReference type="NCBIfam" id="TIGR00112"/>
    </source>
</evidence>
<dbReference type="NCBIfam" id="TIGR00112">
    <property type="entry name" value="proC"/>
    <property type="match status" value="1"/>
</dbReference>
<dbReference type="GO" id="GO:0055129">
    <property type="term" value="P:L-proline biosynthetic process"/>
    <property type="evidence" value="ECO:0007669"/>
    <property type="project" value="UniProtKB-UniRule"/>
</dbReference>
<keyword evidence="5 9" id="KW-0641">Proline biosynthesis</keyword>
<comment type="catalytic activity">
    <reaction evidence="9">
        <text>L-proline + NAD(+) = (S)-1-pyrroline-5-carboxylate + NADH + 2 H(+)</text>
        <dbReference type="Rhea" id="RHEA:14105"/>
        <dbReference type="ChEBI" id="CHEBI:15378"/>
        <dbReference type="ChEBI" id="CHEBI:17388"/>
        <dbReference type="ChEBI" id="CHEBI:57540"/>
        <dbReference type="ChEBI" id="CHEBI:57945"/>
        <dbReference type="ChEBI" id="CHEBI:60039"/>
        <dbReference type="EC" id="1.5.1.2"/>
    </reaction>
</comment>
<feature type="binding site" evidence="11">
    <location>
        <position position="57"/>
    </location>
    <ligand>
        <name>NADPH</name>
        <dbReference type="ChEBI" id="CHEBI:57783"/>
    </ligand>
</feature>
<comment type="pathway">
    <text evidence="9 12">Amino-acid biosynthesis; L-proline biosynthesis; L-proline from L-glutamate 5-semialdehyde: step 1/1.</text>
</comment>
<evidence type="ECO:0000256" key="2">
    <source>
        <dbReference type="ARBA" id="ARBA00005525"/>
    </source>
</evidence>
<dbReference type="Proteomes" id="UP000501107">
    <property type="component" value="Chromosome"/>
</dbReference>
<evidence type="ECO:0000256" key="12">
    <source>
        <dbReference type="RuleBase" id="RU003903"/>
    </source>
</evidence>
<reference evidence="16 18" key="2">
    <citation type="submission" date="2020-05" db="EMBL/GenBank/DDBJ databases">
        <title>FDA dAtabase for Regulatory Grade micrObial Sequences (FDA-ARGOS): Supporting development and validation of Infectious Disease Dx tests.</title>
        <authorList>
            <person name="Nelson B."/>
            <person name="Plummer A."/>
            <person name="Tallon L."/>
            <person name="Sadzewicz L."/>
            <person name="Zhao X."/>
            <person name="Vavikolanu K."/>
            <person name="Mehta A."/>
            <person name="Aluvathingal J."/>
            <person name="Nadendla S."/>
            <person name="Myers T."/>
            <person name="Yan Y."/>
            <person name="Sichtig H."/>
        </authorList>
    </citation>
    <scope>NUCLEOTIDE SEQUENCE [LARGE SCALE GENOMIC DNA]</scope>
    <source>
        <strain evidence="16 18">FDAARGOS_795</strain>
    </source>
</reference>
<reference evidence="15 17" key="1">
    <citation type="journal article" date="2015" name="Genome Announc.">
        <title>Complete genome sequences for 35 biothreat assay-relevant bacillus species.</title>
        <authorList>
            <person name="Johnson S.L."/>
            <person name="Daligault H.E."/>
            <person name="Davenport K.W."/>
            <person name="Jaissle J."/>
            <person name="Frey K.G."/>
            <person name="Ladner J.T."/>
            <person name="Broomall S.M."/>
            <person name="Bishop-Lilly K.A."/>
            <person name="Bruce D.C."/>
            <person name="Gibbons H.S."/>
            <person name="Coyne S.R."/>
            <person name="Lo C.C."/>
            <person name="Meincke L."/>
            <person name="Munk A.C."/>
            <person name="Koroleva G.I."/>
            <person name="Rosenzweig C.N."/>
            <person name="Palacios G.F."/>
            <person name="Redden C.L."/>
            <person name="Minogue T.D."/>
            <person name="Chain P.S."/>
        </authorList>
    </citation>
    <scope>NUCLEOTIDE SEQUENCE [LARGE SCALE GENOMIC DNA]</scope>
    <source>
        <strain evidence="15 17">HD1011</strain>
    </source>
</reference>
<feature type="domain" description="Pyrroline-5-carboxylate reductase catalytic N-terminal" evidence="13">
    <location>
        <begin position="4"/>
        <end position="99"/>
    </location>
</feature>
<proteinExistence type="inferred from homology"/>
<evidence type="ECO:0000256" key="9">
    <source>
        <dbReference type="HAMAP-Rule" id="MF_01925"/>
    </source>
</evidence>
<dbReference type="Pfam" id="PF14748">
    <property type="entry name" value="P5CR_dimer"/>
    <property type="match status" value="1"/>
</dbReference>
<comment type="function">
    <text evidence="8 9">Catalyzes the reduction of 1-pyrroline-5-carboxylate (PCA) to L-proline.</text>
</comment>
<dbReference type="Pfam" id="PF03807">
    <property type="entry name" value="F420_oxidored"/>
    <property type="match status" value="1"/>
</dbReference>
<name>A0A0B5NWY1_BACTU</name>
<evidence type="ECO:0000313" key="16">
    <source>
        <dbReference type="EMBL" id="QKH27721.1"/>
    </source>
</evidence>
<protein>
    <recommendedName>
        <fullName evidence="9 10">Pyrroline-5-carboxylate reductase</fullName>
        <shortName evidence="9">P5C reductase</shortName>
        <shortName evidence="9">P5CR</shortName>
        <ecNumber evidence="9 10">1.5.1.2</ecNumber>
    </recommendedName>
    <alternativeName>
        <fullName evidence="9">PCA reductase</fullName>
    </alternativeName>
</protein>
<evidence type="ECO:0000256" key="6">
    <source>
        <dbReference type="ARBA" id="ARBA00022857"/>
    </source>
</evidence>
<evidence type="ECO:0000256" key="7">
    <source>
        <dbReference type="ARBA" id="ARBA00023002"/>
    </source>
</evidence>
<dbReference type="UniPathway" id="UPA00098">
    <property type="reaction ID" value="UER00361"/>
</dbReference>
<evidence type="ECO:0000313" key="15">
    <source>
        <dbReference type="EMBL" id="AJG76658.1"/>
    </source>
</evidence>
<dbReference type="SUPFAM" id="SSF51735">
    <property type="entry name" value="NAD(P)-binding Rossmann-fold domains"/>
    <property type="match status" value="1"/>
</dbReference>
<keyword evidence="4 9" id="KW-0028">Amino-acid biosynthesis</keyword>
<keyword evidence="7 9" id="KW-0560">Oxidoreductase</keyword>
<dbReference type="Gene3D" id="1.10.3730.10">
    <property type="entry name" value="ProC C-terminal domain-like"/>
    <property type="match status" value="1"/>
</dbReference>
<comment type="subcellular location">
    <subcellularLocation>
        <location evidence="1 9">Cytoplasm</location>
    </subcellularLocation>
</comment>
<gene>
    <name evidence="9 16" type="primary">proC</name>
    <name evidence="15" type="ORF">BF38_4146</name>
    <name evidence="16" type="ORF">FOC89_28485</name>
</gene>
<dbReference type="HAMAP" id="MF_01925">
    <property type="entry name" value="P5C_reductase"/>
    <property type="match status" value="1"/>
</dbReference>
<dbReference type="GO" id="GO:0005737">
    <property type="term" value="C:cytoplasm"/>
    <property type="evidence" value="ECO:0007669"/>
    <property type="project" value="UniProtKB-SubCell"/>
</dbReference>
<dbReference type="AlphaFoldDB" id="A0A0B5NWY1"/>
<evidence type="ECO:0000256" key="4">
    <source>
        <dbReference type="ARBA" id="ARBA00022605"/>
    </source>
</evidence>
<dbReference type="FunFam" id="3.40.50.720:FF:000190">
    <property type="entry name" value="Pyrroline-5-carboxylate reductase"/>
    <property type="match status" value="1"/>
</dbReference>
<dbReference type="Proteomes" id="UP000031876">
    <property type="component" value="Chromosome"/>
</dbReference>
<evidence type="ECO:0000256" key="8">
    <source>
        <dbReference type="ARBA" id="ARBA00058118"/>
    </source>
</evidence>
<dbReference type="GO" id="GO:0004735">
    <property type="term" value="F:pyrroline-5-carboxylate reductase activity"/>
    <property type="evidence" value="ECO:0007669"/>
    <property type="project" value="UniProtKB-UniRule"/>
</dbReference>